<feature type="domain" description="N-acetylmuramoyl-L-alanine amidase" evidence="6">
    <location>
        <begin position="27"/>
        <end position="175"/>
    </location>
</feature>
<feature type="signal peptide" evidence="5">
    <location>
        <begin position="1"/>
        <end position="16"/>
    </location>
</feature>
<keyword evidence="5" id="KW-0732">Signal</keyword>
<keyword evidence="3" id="KW-0378">Hydrolase</keyword>
<dbReference type="InterPro" id="IPR003646">
    <property type="entry name" value="SH3-like_bac-type"/>
</dbReference>
<evidence type="ECO:0000256" key="5">
    <source>
        <dbReference type="SAM" id="SignalP"/>
    </source>
</evidence>
<dbReference type="SMART" id="SM00644">
    <property type="entry name" value="Ami_2"/>
    <property type="match status" value="1"/>
</dbReference>
<dbReference type="EC" id="3.5.1.28" evidence="2"/>
<dbReference type="InterPro" id="IPR002502">
    <property type="entry name" value="Amidase_domain"/>
</dbReference>
<sequence>MKLLLLLCLAVTFVYGQQDPGAIWIPSPHYNSRNGYSVKWLIVHGTAGGSSAVAIGEWFQNPASQASTHYVVGQDGTVVQCVNEGWAAWGNGVVEGGSDSWWGVNPNWVSISIEHVKSNTDNSNELTGPQAAASFNLIRNIIARNPGIRMAYANGDGGITGHFSMSPQSRARCPGPFPWEQMFNDLNGSGQPTCMGSATTALNIRAEPNTNSAIVGGVPMHNVVNVRAKVLGEDILGNPYWMQLHDGSGFIAAYYFNVHITQPGWCY</sequence>
<dbReference type="InterPro" id="IPR036505">
    <property type="entry name" value="Amidase/PGRP_sf"/>
</dbReference>
<dbReference type="GO" id="GO:0071555">
    <property type="term" value="P:cell wall organization"/>
    <property type="evidence" value="ECO:0007669"/>
    <property type="project" value="UniProtKB-KW"/>
</dbReference>
<evidence type="ECO:0000256" key="1">
    <source>
        <dbReference type="ARBA" id="ARBA00001561"/>
    </source>
</evidence>
<dbReference type="Gene3D" id="2.30.30.40">
    <property type="entry name" value="SH3 Domains"/>
    <property type="match status" value="1"/>
</dbReference>
<evidence type="ECO:0000259" key="6">
    <source>
        <dbReference type="SMART" id="SM00644"/>
    </source>
</evidence>
<name>A0A226D5U7_FOLCA</name>
<dbReference type="Pfam" id="PF01510">
    <property type="entry name" value="Amidase_2"/>
    <property type="match status" value="1"/>
</dbReference>
<comment type="caution">
    <text evidence="7">The sequence shown here is derived from an EMBL/GenBank/DDBJ whole genome shotgun (WGS) entry which is preliminary data.</text>
</comment>
<dbReference type="InterPro" id="IPR051206">
    <property type="entry name" value="NAMLAA_amidase_2"/>
</dbReference>
<evidence type="ECO:0000313" key="8">
    <source>
        <dbReference type="Proteomes" id="UP000198287"/>
    </source>
</evidence>
<protein>
    <recommendedName>
        <fullName evidence="2">N-acetylmuramoyl-L-alanine amidase</fullName>
        <ecNumber evidence="2">3.5.1.28</ecNumber>
    </recommendedName>
</protein>
<dbReference type="Gene3D" id="3.40.80.10">
    <property type="entry name" value="Peptidoglycan recognition protein-like"/>
    <property type="match status" value="1"/>
</dbReference>
<accession>A0A226D5U7</accession>
<reference evidence="7 8" key="1">
    <citation type="submission" date="2015-12" db="EMBL/GenBank/DDBJ databases">
        <title>The genome of Folsomia candida.</title>
        <authorList>
            <person name="Faddeeva A."/>
            <person name="Derks M.F."/>
            <person name="Anvar Y."/>
            <person name="Smit S."/>
            <person name="Van Straalen N."/>
            <person name="Roelofs D."/>
        </authorList>
    </citation>
    <scope>NUCLEOTIDE SEQUENCE [LARGE SCALE GENOMIC DNA]</scope>
    <source>
        <strain evidence="7 8">VU population</strain>
        <tissue evidence="7">Whole body</tissue>
    </source>
</reference>
<evidence type="ECO:0000256" key="2">
    <source>
        <dbReference type="ARBA" id="ARBA00011901"/>
    </source>
</evidence>
<proteinExistence type="predicted"/>
<dbReference type="GO" id="GO:0009254">
    <property type="term" value="P:peptidoglycan turnover"/>
    <property type="evidence" value="ECO:0007669"/>
    <property type="project" value="TreeGrafter"/>
</dbReference>
<dbReference type="PANTHER" id="PTHR30417:SF1">
    <property type="entry name" value="N-ACETYLMURAMOYL-L-ALANINE AMIDASE AMID"/>
    <property type="match status" value="1"/>
</dbReference>
<comment type="catalytic activity">
    <reaction evidence="1">
        <text>Hydrolyzes the link between N-acetylmuramoyl residues and L-amino acid residues in certain cell-wall glycopeptides.</text>
        <dbReference type="EC" id="3.5.1.28"/>
    </reaction>
</comment>
<dbReference type="GO" id="GO:0009253">
    <property type="term" value="P:peptidoglycan catabolic process"/>
    <property type="evidence" value="ECO:0007669"/>
    <property type="project" value="InterPro"/>
</dbReference>
<organism evidence="7 8">
    <name type="scientific">Folsomia candida</name>
    <name type="common">Springtail</name>
    <dbReference type="NCBI Taxonomy" id="158441"/>
    <lineage>
        <taxon>Eukaryota</taxon>
        <taxon>Metazoa</taxon>
        <taxon>Ecdysozoa</taxon>
        <taxon>Arthropoda</taxon>
        <taxon>Hexapoda</taxon>
        <taxon>Collembola</taxon>
        <taxon>Entomobryomorpha</taxon>
        <taxon>Isotomoidea</taxon>
        <taxon>Isotomidae</taxon>
        <taxon>Proisotominae</taxon>
        <taxon>Folsomia</taxon>
    </lineage>
</organism>
<dbReference type="GO" id="GO:0008745">
    <property type="term" value="F:N-acetylmuramoyl-L-alanine amidase activity"/>
    <property type="evidence" value="ECO:0007669"/>
    <property type="project" value="UniProtKB-EC"/>
</dbReference>
<evidence type="ECO:0000313" key="7">
    <source>
        <dbReference type="EMBL" id="OXA40117.1"/>
    </source>
</evidence>
<evidence type="ECO:0000256" key="3">
    <source>
        <dbReference type="ARBA" id="ARBA00022801"/>
    </source>
</evidence>
<dbReference type="OrthoDB" id="9970452at2759"/>
<keyword evidence="4" id="KW-0961">Cell wall biogenesis/degradation</keyword>
<dbReference type="Proteomes" id="UP000198287">
    <property type="component" value="Unassembled WGS sequence"/>
</dbReference>
<dbReference type="EMBL" id="LNIX01000035">
    <property type="protein sequence ID" value="OXA40117.1"/>
    <property type="molecule type" value="Genomic_DNA"/>
</dbReference>
<gene>
    <name evidence="7" type="ORF">Fcan01_25120</name>
</gene>
<feature type="chain" id="PRO_5012104188" description="N-acetylmuramoyl-L-alanine amidase" evidence="5">
    <location>
        <begin position="17"/>
        <end position="267"/>
    </location>
</feature>
<dbReference type="PANTHER" id="PTHR30417">
    <property type="entry name" value="N-ACETYLMURAMOYL-L-ALANINE AMIDASE AMID"/>
    <property type="match status" value="1"/>
</dbReference>
<dbReference type="AlphaFoldDB" id="A0A226D5U7"/>
<keyword evidence="8" id="KW-1185">Reference proteome</keyword>
<dbReference type="CDD" id="cd06583">
    <property type="entry name" value="PGRP"/>
    <property type="match status" value="1"/>
</dbReference>
<evidence type="ECO:0000256" key="4">
    <source>
        <dbReference type="ARBA" id="ARBA00023316"/>
    </source>
</evidence>
<dbReference type="Pfam" id="PF08239">
    <property type="entry name" value="SH3_3"/>
    <property type="match status" value="1"/>
</dbReference>
<dbReference type="SUPFAM" id="SSF55846">
    <property type="entry name" value="N-acetylmuramoyl-L-alanine amidase-like"/>
    <property type="match status" value="1"/>
</dbReference>